<comment type="caution">
    <text evidence="8">The sequence shown here is derived from an EMBL/GenBank/DDBJ whole genome shotgun (WGS) entry which is preliminary data.</text>
</comment>
<proteinExistence type="predicted"/>
<evidence type="ECO:0000256" key="3">
    <source>
        <dbReference type="ARBA" id="ARBA00022787"/>
    </source>
</evidence>
<keyword evidence="3" id="KW-1000">Mitochondrion outer membrane</keyword>
<gene>
    <name evidence="8" type="ORF">AB6A40_011182</name>
</gene>
<evidence type="ECO:0000256" key="6">
    <source>
        <dbReference type="ARBA" id="ARBA00023136"/>
    </source>
</evidence>
<dbReference type="PANTHER" id="PTHR12289">
    <property type="entry name" value="METAXIN RELATED"/>
    <property type="match status" value="1"/>
</dbReference>
<reference evidence="8 9" key="1">
    <citation type="submission" date="2024-08" db="EMBL/GenBank/DDBJ databases">
        <title>Gnathostoma spinigerum genome.</title>
        <authorList>
            <person name="Gonzalez-Bertolin B."/>
            <person name="Monzon S."/>
            <person name="Zaballos A."/>
            <person name="Jimenez P."/>
            <person name="Dekumyoy P."/>
            <person name="Varona S."/>
            <person name="Cuesta I."/>
            <person name="Sumanam S."/>
            <person name="Adisakwattana P."/>
            <person name="Gasser R.B."/>
            <person name="Hernandez-Gonzalez A."/>
            <person name="Young N.D."/>
            <person name="Perteguer M.J."/>
        </authorList>
    </citation>
    <scope>NUCLEOTIDE SEQUENCE [LARGE SCALE GENOMIC DNA]</scope>
    <source>
        <strain evidence="8">AL3</strain>
        <tissue evidence="8">Liver</tissue>
    </source>
</reference>
<feature type="domain" description="Mitochondrial outer membrane transport complex Sam37/metaxin N-terminal" evidence="7">
    <location>
        <begin position="45"/>
        <end position="166"/>
    </location>
</feature>
<evidence type="ECO:0000313" key="9">
    <source>
        <dbReference type="Proteomes" id="UP001608902"/>
    </source>
</evidence>
<dbReference type="EMBL" id="JBGFUD010017863">
    <property type="protein sequence ID" value="MFH4984473.1"/>
    <property type="molecule type" value="Genomic_DNA"/>
</dbReference>
<evidence type="ECO:0000256" key="2">
    <source>
        <dbReference type="ARBA" id="ARBA00022448"/>
    </source>
</evidence>
<dbReference type="InterPro" id="IPR019564">
    <property type="entry name" value="Sam37/metaxin_N"/>
</dbReference>
<dbReference type="AlphaFoldDB" id="A0ABD6EWY1"/>
<dbReference type="GO" id="GO:0015031">
    <property type="term" value="P:protein transport"/>
    <property type="evidence" value="ECO:0007669"/>
    <property type="project" value="UniProtKB-KW"/>
</dbReference>
<dbReference type="InterPro" id="IPR050931">
    <property type="entry name" value="Mito_Protein_Transport_Metaxin"/>
</dbReference>
<accession>A0ABD6EWY1</accession>
<sequence>MTANYFLKEIVMEGLSPKFDSEWKDVKLYTPLQSCQSLLNEHAECVAVEAFLKMASLPFQLVERPNVEYMSPSGEAPFLKLDNILVPGFDSIVEFVGKKGVRLSAGLTNTAKADLEAHIAFIEESLRGAELYMLWLDEATYTMVTKERYGIVFSWPLCSLLPKLKRRQVRQYLTDIGWAGKTMDEVVSLADRCFKSLSSLLGQKE</sequence>
<organism evidence="8 9">
    <name type="scientific">Gnathostoma spinigerum</name>
    <dbReference type="NCBI Taxonomy" id="75299"/>
    <lineage>
        <taxon>Eukaryota</taxon>
        <taxon>Metazoa</taxon>
        <taxon>Ecdysozoa</taxon>
        <taxon>Nematoda</taxon>
        <taxon>Chromadorea</taxon>
        <taxon>Rhabditida</taxon>
        <taxon>Spirurina</taxon>
        <taxon>Gnathostomatomorpha</taxon>
        <taxon>Gnathostomatoidea</taxon>
        <taxon>Gnathostomatidae</taxon>
        <taxon>Gnathostoma</taxon>
    </lineage>
</organism>
<keyword evidence="5" id="KW-0496">Mitochondrion</keyword>
<keyword evidence="9" id="KW-1185">Reference proteome</keyword>
<protein>
    <recommendedName>
        <fullName evidence="7">Mitochondrial outer membrane transport complex Sam37/metaxin N-terminal domain-containing protein</fullName>
    </recommendedName>
</protein>
<evidence type="ECO:0000259" key="7">
    <source>
        <dbReference type="Pfam" id="PF10568"/>
    </source>
</evidence>
<comment type="subcellular location">
    <subcellularLocation>
        <location evidence="1">Mitochondrion outer membrane</location>
    </subcellularLocation>
</comment>
<dbReference type="Proteomes" id="UP001608902">
    <property type="component" value="Unassembled WGS sequence"/>
</dbReference>
<evidence type="ECO:0000313" key="8">
    <source>
        <dbReference type="EMBL" id="MFH4984473.1"/>
    </source>
</evidence>
<dbReference type="Pfam" id="PF10568">
    <property type="entry name" value="Tom37"/>
    <property type="match status" value="1"/>
</dbReference>
<keyword evidence="2" id="KW-0813">Transport</keyword>
<name>A0ABD6EWY1_9BILA</name>
<evidence type="ECO:0000256" key="5">
    <source>
        <dbReference type="ARBA" id="ARBA00023128"/>
    </source>
</evidence>
<evidence type="ECO:0000256" key="1">
    <source>
        <dbReference type="ARBA" id="ARBA00004294"/>
    </source>
</evidence>
<keyword evidence="4" id="KW-0653">Protein transport</keyword>
<evidence type="ECO:0000256" key="4">
    <source>
        <dbReference type="ARBA" id="ARBA00022927"/>
    </source>
</evidence>
<keyword evidence="6" id="KW-0472">Membrane</keyword>
<dbReference type="PANTHER" id="PTHR12289:SF38">
    <property type="entry name" value="METAXIN-2"/>
    <property type="match status" value="1"/>
</dbReference>
<dbReference type="GO" id="GO:0005741">
    <property type="term" value="C:mitochondrial outer membrane"/>
    <property type="evidence" value="ECO:0007669"/>
    <property type="project" value="UniProtKB-SubCell"/>
</dbReference>